<dbReference type="CDD" id="cd01106">
    <property type="entry name" value="HTH_TipAL-Mta"/>
    <property type="match status" value="1"/>
</dbReference>
<dbReference type="PANTHER" id="PTHR30204:SF96">
    <property type="entry name" value="CHROMOSOME-ANCHORING PROTEIN RACA"/>
    <property type="match status" value="1"/>
</dbReference>
<name>A0A0D0RNC3_9BACL</name>
<dbReference type="PROSITE" id="PS50937">
    <property type="entry name" value="HTH_MERR_2"/>
    <property type="match status" value="1"/>
</dbReference>
<dbReference type="AlphaFoldDB" id="A0A0D0RNC3"/>
<sequence>MNKKPYYSIGEFSEKTGTTIRTLHYYDEIGLLKPEKHPSSGHRLYTDQDVLTLQKIVSLKFLGYSLEEICKMINEPSFDLSLKETLQIQRKAFEEKKEHIERVLKAIDRTITLLEEEGEVDSTILMSLIHNIQTEKEQRQWLEQHTSKEVVDELFNKPEEEMIALDKEFIHLSKEVKRLAGKPVHDPEVQELVEKYMKVALEFVSEEAAKAFSGLDETEIEELKNKFPSPHTKEEDEWFQQAIEYYMIKNGMHEPNVD</sequence>
<dbReference type="Gene3D" id="1.10.1660.10">
    <property type="match status" value="1"/>
</dbReference>
<comment type="caution">
    <text evidence="4">The sequence shown here is derived from an EMBL/GenBank/DDBJ whole genome shotgun (WGS) entry which is preliminary data.</text>
</comment>
<feature type="domain" description="HTH merR-type" evidence="3">
    <location>
        <begin position="6"/>
        <end position="75"/>
    </location>
</feature>
<feature type="coiled-coil region" evidence="2">
    <location>
        <begin position="83"/>
        <end position="117"/>
    </location>
</feature>
<gene>
    <name evidence="4" type="ORF">LH47_02674</name>
</gene>
<keyword evidence="2" id="KW-0175">Coiled coil</keyword>
<evidence type="ECO:0000256" key="1">
    <source>
        <dbReference type="ARBA" id="ARBA00023125"/>
    </source>
</evidence>
<evidence type="ECO:0000313" key="5">
    <source>
        <dbReference type="Proteomes" id="UP000032102"/>
    </source>
</evidence>
<dbReference type="PRINTS" id="PR00040">
    <property type="entry name" value="HTHMERR"/>
</dbReference>
<evidence type="ECO:0000313" key="4">
    <source>
        <dbReference type="EMBL" id="KIQ93252.1"/>
    </source>
</evidence>
<dbReference type="GO" id="GO:0003700">
    <property type="term" value="F:DNA-binding transcription factor activity"/>
    <property type="evidence" value="ECO:0007669"/>
    <property type="project" value="InterPro"/>
</dbReference>
<proteinExistence type="predicted"/>
<dbReference type="Proteomes" id="UP000032102">
    <property type="component" value="Unassembled WGS sequence"/>
</dbReference>
<dbReference type="RefSeq" id="WP_043968328.1">
    <property type="nucleotide sequence ID" value="NZ_JXTH01000080.1"/>
</dbReference>
<dbReference type="EMBL" id="JXTH01000080">
    <property type="protein sequence ID" value="KIQ93252.1"/>
    <property type="molecule type" value="Genomic_DNA"/>
</dbReference>
<dbReference type="InterPro" id="IPR000551">
    <property type="entry name" value="MerR-type_HTH_dom"/>
</dbReference>
<dbReference type="InterPro" id="IPR047057">
    <property type="entry name" value="MerR_fam"/>
</dbReference>
<keyword evidence="1" id="KW-0238">DNA-binding</keyword>
<evidence type="ECO:0000256" key="2">
    <source>
        <dbReference type="SAM" id="Coils"/>
    </source>
</evidence>
<protein>
    <submittedName>
        <fullName evidence="4">Multidrug transporter activation protein</fullName>
    </submittedName>
</protein>
<dbReference type="SUPFAM" id="SSF46955">
    <property type="entry name" value="Putative DNA-binding domain"/>
    <property type="match status" value="1"/>
</dbReference>
<dbReference type="PATRIC" id="fig|404937.3.peg.2931"/>
<dbReference type="PANTHER" id="PTHR30204">
    <property type="entry name" value="REDOX-CYCLING DRUG-SENSING TRANSCRIPTIONAL ACTIVATOR SOXR"/>
    <property type="match status" value="1"/>
</dbReference>
<dbReference type="GO" id="GO:0003677">
    <property type="term" value="F:DNA binding"/>
    <property type="evidence" value="ECO:0007669"/>
    <property type="project" value="UniProtKB-KW"/>
</dbReference>
<accession>A0A0D0RNC3</accession>
<dbReference type="SMART" id="SM00422">
    <property type="entry name" value="HTH_MERR"/>
    <property type="match status" value="1"/>
</dbReference>
<reference evidence="4 5" key="1">
    <citation type="submission" date="2015-01" db="EMBL/GenBank/DDBJ databases">
        <title>Draft genome of Anoxybacillus thermarum strain AF/04.</title>
        <authorList>
            <person name="Poli A."/>
            <person name="Nicolaus B."/>
            <person name="Chan K.-G."/>
            <person name="Kahar U.M."/>
            <person name="Yaakob A.S."/>
            <person name="Chan C.S."/>
            <person name="Goh K.M."/>
        </authorList>
    </citation>
    <scope>NUCLEOTIDE SEQUENCE [LARGE SCALE GENOMIC DNA]</scope>
    <source>
        <strain evidence="4 5">AF/04</strain>
    </source>
</reference>
<dbReference type="Gene3D" id="6.10.250.360">
    <property type="match status" value="1"/>
</dbReference>
<evidence type="ECO:0000259" key="3">
    <source>
        <dbReference type="PROSITE" id="PS50937"/>
    </source>
</evidence>
<keyword evidence="5" id="KW-1185">Reference proteome</keyword>
<dbReference type="Pfam" id="PF13411">
    <property type="entry name" value="MerR_1"/>
    <property type="match status" value="1"/>
</dbReference>
<organism evidence="4 5">
    <name type="scientific">Anoxybacillus thermarum</name>
    <dbReference type="NCBI Taxonomy" id="404937"/>
    <lineage>
        <taxon>Bacteria</taxon>
        <taxon>Bacillati</taxon>
        <taxon>Bacillota</taxon>
        <taxon>Bacilli</taxon>
        <taxon>Bacillales</taxon>
        <taxon>Anoxybacillaceae</taxon>
        <taxon>Anoxybacillus</taxon>
    </lineage>
</organism>
<dbReference type="InterPro" id="IPR009061">
    <property type="entry name" value="DNA-bd_dom_put_sf"/>
</dbReference>